<dbReference type="InterPro" id="IPR000675">
    <property type="entry name" value="Cutinase/axe"/>
</dbReference>
<evidence type="ECO:0000256" key="3">
    <source>
        <dbReference type="SAM" id="SignalP"/>
    </source>
</evidence>
<dbReference type="Pfam" id="PF01083">
    <property type="entry name" value="Cutinase"/>
    <property type="match status" value="1"/>
</dbReference>
<accession>A0AA37P9S8</accession>
<dbReference type="SMART" id="SM01110">
    <property type="entry name" value="Cutinase"/>
    <property type="match status" value="1"/>
</dbReference>
<feature type="signal peptide" evidence="3">
    <location>
        <begin position="1"/>
        <end position="20"/>
    </location>
</feature>
<evidence type="ECO:0000256" key="1">
    <source>
        <dbReference type="ARBA" id="ARBA00022801"/>
    </source>
</evidence>
<reference evidence="4 5" key="1">
    <citation type="submission" date="2022-03" db="EMBL/GenBank/DDBJ databases">
        <title>Genome data of Colletotrichum spp.</title>
        <authorList>
            <person name="Utami Y.D."/>
            <person name="Hiruma K."/>
        </authorList>
    </citation>
    <scope>NUCLEOTIDE SEQUENCE [LARGE SCALE GENOMIC DNA]</scope>
    <source>
        <strain evidence="4 5">MAFF 239500</strain>
    </source>
</reference>
<dbReference type="PANTHER" id="PTHR33630:SF9">
    <property type="entry name" value="CUTINASE 4"/>
    <property type="match status" value="1"/>
</dbReference>
<dbReference type="GeneID" id="73329249"/>
<keyword evidence="2" id="KW-1015">Disulfide bond</keyword>
<proteinExistence type="predicted"/>
<evidence type="ECO:0000313" key="4">
    <source>
        <dbReference type="EMBL" id="GKT48266.1"/>
    </source>
</evidence>
<dbReference type="RefSeq" id="XP_049130616.1">
    <property type="nucleotide sequence ID" value="XM_049274659.1"/>
</dbReference>
<dbReference type="InterPro" id="IPR029058">
    <property type="entry name" value="AB_hydrolase_fold"/>
</dbReference>
<feature type="chain" id="PRO_5041235110" evidence="3">
    <location>
        <begin position="21"/>
        <end position="278"/>
    </location>
</feature>
<name>A0AA37P9S8_9PEZI</name>
<dbReference type="AlphaFoldDB" id="A0AA37P9S8"/>
<dbReference type="PANTHER" id="PTHR33630">
    <property type="entry name" value="CUTINASE RV1984C-RELATED-RELATED"/>
    <property type="match status" value="1"/>
</dbReference>
<evidence type="ECO:0000256" key="2">
    <source>
        <dbReference type="ARBA" id="ARBA00023157"/>
    </source>
</evidence>
<protein>
    <submittedName>
        <fullName evidence="4">Acetylxylan esterase 2</fullName>
    </submittedName>
</protein>
<keyword evidence="3" id="KW-0732">Signal</keyword>
<comment type="caution">
    <text evidence="4">The sequence shown here is derived from an EMBL/GenBank/DDBJ whole genome shotgun (WGS) entry which is preliminary data.</text>
</comment>
<keyword evidence="1" id="KW-0378">Hydrolase</keyword>
<sequence>MRVKTTTAAVAGLLAASASAQNSTATCATGVHLIVARGSNEPPGSGRIGSVANGVVAAISGSQIAPLDYPATFDNYSSSVAVGTGAMKTALTQYNSRCPNSKVVMLGYSQGAHVAGDALCGNTQDDKSDELDLDFNVTTPVIASVVDQSVIAVILFGDPTHNATASWNRGTSTHNGLFPRENITACKAYASKIESFCDTGDIYCDDGNNTGVHGSYFVNYTDDAVEFIVAQFNASKHSANGTAPTATPTSVPGSGAAASAPGMLMSLIGLSLLATYLL</sequence>
<dbReference type="SUPFAM" id="SSF53474">
    <property type="entry name" value="alpha/beta-Hydrolases"/>
    <property type="match status" value="1"/>
</dbReference>
<evidence type="ECO:0000313" key="5">
    <source>
        <dbReference type="Proteomes" id="UP001055115"/>
    </source>
</evidence>
<dbReference type="EMBL" id="BQXU01000022">
    <property type="protein sequence ID" value="GKT48266.1"/>
    <property type="molecule type" value="Genomic_DNA"/>
</dbReference>
<keyword evidence="5" id="KW-1185">Reference proteome</keyword>
<organism evidence="4 5">
    <name type="scientific">Colletotrichum spaethianum</name>
    <dbReference type="NCBI Taxonomy" id="700344"/>
    <lineage>
        <taxon>Eukaryota</taxon>
        <taxon>Fungi</taxon>
        <taxon>Dikarya</taxon>
        <taxon>Ascomycota</taxon>
        <taxon>Pezizomycotina</taxon>
        <taxon>Sordariomycetes</taxon>
        <taxon>Hypocreomycetidae</taxon>
        <taxon>Glomerellales</taxon>
        <taxon>Glomerellaceae</taxon>
        <taxon>Colletotrichum</taxon>
        <taxon>Colletotrichum spaethianum species complex</taxon>
    </lineage>
</organism>
<gene>
    <name evidence="4" type="ORF">ColSpa_08447</name>
</gene>
<dbReference type="Proteomes" id="UP001055115">
    <property type="component" value="Unassembled WGS sequence"/>
</dbReference>
<dbReference type="GO" id="GO:0052689">
    <property type="term" value="F:carboxylic ester hydrolase activity"/>
    <property type="evidence" value="ECO:0007669"/>
    <property type="project" value="UniProtKB-ARBA"/>
</dbReference>
<dbReference type="Gene3D" id="3.40.50.1820">
    <property type="entry name" value="alpha/beta hydrolase"/>
    <property type="match status" value="1"/>
</dbReference>